<evidence type="ECO:0000259" key="2">
    <source>
        <dbReference type="PROSITE" id="PS51192"/>
    </source>
</evidence>
<keyword evidence="4" id="KW-0067">ATP-binding</keyword>
<feature type="domain" description="Helicase ATP-binding" evidence="2">
    <location>
        <begin position="192"/>
        <end position="350"/>
    </location>
</feature>
<accession>A0ABT1LEN7</accession>
<dbReference type="Pfam" id="PF00176">
    <property type="entry name" value="SNF2-rel_dom"/>
    <property type="match status" value="1"/>
</dbReference>
<dbReference type="SMART" id="SM00490">
    <property type="entry name" value="HELICc"/>
    <property type="match status" value="1"/>
</dbReference>
<feature type="domain" description="Helicase C-terminal" evidence="3">
    <location>
        <begin position="464"/>
        <end position="620"/>
    </location>
</feature>
<keyword evidence="1" id="KW-0378">Hydrolase</keyword>
<dbReference type="GO" id="GO:0004386">
    <property type="term" value="F:helicase activity"/>
    <property type="evidence" value="ECO:0007669"/>
    <property type="project" value="UniProtKB-KW"/>
</dbReference>
<sequence>MKCWRLYGDQLKVDIDGVPAAVTAAEIIDTIVEGTSPLEGLDPGKSGDAASLRFSRYPAVLSGVVEERSGQNLPAVILAVRPQFGGSFPVSNAVLHSGHVVANGSWYSIEQSSLDELRALLTEAGVDDTGRVLTFGGLLALKSAASKGLAVEDVLPSGSEATLRFVPPESGSPAGISATLFPYQIDGWRWLKFVIGEGIGGLLADEMGLGKTLQVISVLADCGKKKLSQTLVVAPGSLLENWRREFAKFAPSLSVLKHHGASRTGRYADLQKYDVVVASYDTIVRDQSLMKMIEWDAVVLDEAQNIRNPEAIRTRTVKSLPRKVAVAMTGTPMENRLTDLWSIMDFIAPGYLGDLESFIARHEESVDAAQKVEPLVTPLMLRRRVSEVAQDLPARIDVPEVIQLSDAEAAEYERIRQEIFDEHGRAATLIALTRLRQFCAHPSITQGAAKTAPTGFTKFARLADILSEIADIREKAIVFTSYTEMADMIAGYVEGQMGYFAATLDGRLPIDGRQPLIDRFSAIEGPAVMVLNPKAGGAGLNITAATHVIHYNLEWNPALEDQASARAHRRGQTLPVTVHRLFCADTVEDVVNDRVQAKRAIAGAAIVGMQGRDDDYADVIAALERSPVRRGGR</sequence>
<evidence type="ECO:0000256" key="1">
    <source>
        <dbReference type="ARBA" id="ARBA00022801"/>
    </source>
</evidence>
<dbReference type="PROSITE" id="PS51194">
    <property type="entry name" value="HELICASE_CTER"/>
    <property type="match status" value="1"/>
</dbReference>
<dbReference type="InterPro" id="IPR049730">
    <property type="entry name" value="SNF2/RAD54-like_C"/>
</dbReference>
<dbReference type="PROSITE" id="PS51192">
    <property type="entry name" value="HELICASE_ATP_BIND_1"/>
    <property type="match status" value="1"/>
</dbReference>
<keyword evidence="4" id="KW-0347">Helicase</keyword>
<dbReference type="CDD" id="cd18793">
    <property type="entry name" value="SF2_C_SNF"/>
    <property type="match status" value="1"/>
</dbReference>
<dbReference type="InterPro" id="IPR014001">
    <property type="entry name" value="Helicase_ATP-bd"/>
</dbReference>
<comment type="caution">
    <text evidence="4">The sequence shown here is derived from an EMBL/GenBank/DDBJ whole genome shotgun (WGS) entry which is preliminary data.</text>
</comment>
<dbReference type="InterPro" id="IPR000330">
    <property type="entry name" value="SNF2_N"/>
</dbReference>
<dbReference type="EMBL" id="JANCLU010000015">
    <property type="protein sequence ID" value="MCP8939919.1"/>
    <property type="molecule type" value="Genomic_DNA"/>
</dbReference>
<dbReference type="Gene3D" id="3.40.50.10810">
    <property type="entry name" value="Tandem AAA-ATPase domain"/>
    <property type="match status" value="1"/>
</dbReference>
<dbReference type="Proteomes" id="UP001205890">
    <property type="component" value="Unassembled WGS sequence"/>
</dbReference>
<dbReference type="SUPFAM" id="SSF52540">
    <property type="entry name" value="P-loop containing nucleoside triphosphate hydrolases"/>
    <property type="match status" value="2"/>
</dbReference>
<evidence type="ECO:0000313" key="5">
    <source>
        <dbReference type="Proteomes" id="UP001205890"/>
    </source>
</evidence>
<dbReference type="Pfam" id="PF00271">
    <property type="entry name" value="Helicase_C"/>
    <property type="match status" value="1"/>
</dbReference>
<dbReference type="InterPro" id="IPR027417">
    <property type="entry name" value="P-loop_NTPase"/>
</dbReference>
<gene>
    <name evidence="4" type="ORF">NK718_15440</name>
</gene>
<dbReference type="Gene3D" id="3.40.50.300">
    <property type="entry name" value="P-loop containing nucleotide triphosphate hydrolases"/>
    <property type="match status" value="1"/>
</dbReference>
<reference evidence="4 5" key="1">
    <citation type="submission" date="2022-07" db="EMBL/GenBank/DDBJ databases">
        <authorList>
            <person name="Li W.-J."/>
            <person name="Deng Q.-Q."/>
        </authorList>
    </citation>
    <scope>NUCLEOTIDE SEQUENCE [LARGE SCALE GENOMIC DNA]</scope>
    <source>
        <strain evidence="4 5">SYSU M60028</strain>
    </source>
</reference>
<dbReference type="PANTHER" id="PTHR10799">
    <property type="entry name" value="SNF2/RAD54 HELICASE FAMILY"/>
    <property type="match status" value="1"/>
</dbReference>
<keyword evidence="4" id="KW-0547">Nucleotide-binding</keyword>
<dbReference type="SMART" id="SM00487">
    <property type="entry name" value="DEXDc"/>
    <property type="match status" value="1"/>
</dbReference>
<organism evidence="4 5">
    <name type="scientific">Alsobacter ponti</name>
    <dbReference type="NCBI Taxonomy" id="2962936"/>
    <lineage>
        <taxon>Bacteria</taxon>
        <taxon>Pseudomonadati</taxon>
        <taxon>Pseudomonadota</taxon>
        <taxon>Alphaproteobacteria</taxon>
        <taxon>Hyphomicrobiales</taxon>
        <taxon>Alsobacteraceae</taxon>
        <taxon>Alsobacter</taxon>
    </lineage>
</organism>
<protein>
    <submittedName>
        <fullName evidence="4">DEAD/DEAH box helicase</fullName>
    </submittedName>
</protein>
<keyword evidence="5" id="KW-1185">Reference proteome</keyword>
<evidence type="ECO:0000259" key="3">
    <source>
        <dbReference type="PROSITE" id="PS51194"/>
    </source>
</evidence>
<dbReference type="RefSeq" id="WP_254744050.1">
    <property type="nucleotide sequence ID" value="NZ_JANCLU010000015.1"/>
</dbReference>
<dbReference type="InterPro" id="IPR001650">
    <property type="entry name" value="Helicase_C-like"/>
</dbReference>
<proteinExistence type="predicted"/>
<dbReference type="InterPro" id="IPR038718">
    <property type="entry name" value="SNF2-like_sf"/>
</dbReference>
<evidence type="ECO:0000313" key="4">
    <source>
        <dbReference type="EMBL" id="MCP8939919.1"/>
    </source>
</evidence>
<name>A0ABT1LEN7_9HYPH</name>